<sequence>MANNSSNITPTRTDRSLAGKKVFTDMKQDVKALLSKHAQKIHAKLHATADKKAKDSSKDLCQQLKDTQKELEDTQKELEDTRKELEDTRKELEDTRKELEETKKTQNVCAELQATADENAGDELAEQSQQLQQAQPNAGREPERAEQGAPGPFKMLKQRCIVILAILTFLVVVLAFAVSEYDYDDLFDPVVEVLECLFGS</sequence>
<evidence type="ECO:0000256" key="1">
    <source>
        <dbReference type="SAM" id="Coils"/>
    </source>
</evidence>
<reference evidence="4" key="1">
    <citation type="submission" date="2018-12" db="EMBL/GenBank/DDBJ databases">
        <authorList>
            <person name="Syme R.A."/>
            <person name="Farfan-Caceres L."/>
            <person name="Lichtenzveig J."/>
        </authorList>
    </citation>
    <scope>NUCLEOTIDE SEQUENCE</scope>
    <source>
        <strain evidence="4">Al4</strain>
    </source>
</reference>
<feature type="region of interest" description="Disordered" evidence="2">
    <location>
        <begin position="121"/>
        <end position="150"/>
    </location>
</feature>
<keyword evidence="3" id="KW-0472">Membrane</keyword>
<organism evidence="4 5">
    <name type="scientific">Ascochyta lentis</name>
    <dbReference type="NCBI Taxonomy" id="205686"/>
    <lineage>
        <taxon>Eukaryota</taxon>
        <taxon>Fungi</taxon>
        <taxon>Dikarya</taxon>
        <taxon>Ascomycota</taxon>
        <taxon>Pezizomycotina</taxon>
        <taxon>Dothideomycetes</taxon>
        <taxon>Pleosporomycetidae</taxon>
        <taxon>Pleosporales</taxon>
        <taxon>Pleosporineae</taxon>
        <taxon>Didymellaceae</taxon>
        <taxon>Ascochyta</taxon>
    </lineage>
</organism>
<dbReference type="AlphaFoldDB" id="A0A8H7ITU5"/>
<reference evidence="4" key="2">
    <citation type="submission" date="2020-09" db="EMBL/GenBank/DDBJ databases">
        <title>Reference genome assembly for Australian Ascochyta lentis isolate Al4.</title>
        <authorList>
            <person name="Lee R.C."/>
            <person name="Farfan-Caceres L.M."/>
            <person name="Debler J.W."/>
            <person name="Williams A.H."/>
            <person name="Henares B.M."/>
        </authorList>
    </citation>
    <scope>NUCLEOTIDE SEQUENCE</scope>
    <source>
        <strain evidence="4">Al4</strain>
    </source>
</reference>
<feature type="compositionally biased region" description="Polar residues" evidence="2">
    <location>
        <begin position="1"/>
        <end position="11"/>
    </location>
</feature>
<comment type="caution">
    <text evidence="4">The sequence shown here is derived from an EMBL/GenBank/DDBJ whole genome shotgun (WGS) entry which is preliminary data.</text>
</comment>
<feature type="coiled-coil region" evidence="1">
    <location>
        <begin position="54"/>
        <end position="109"/>
    </location>
</feature>
<keyword evidence="3" id="KW-1133">Transmembrane helix</keyword>
<keyword evidence="5" id="KW-1185">Reference proteome</keyword>
<dbReference type="EMBL" id="RZGK01000024">
    <property type="protein sequence ID" value="KAF9690455.1"/>
    <property type="molecule type" value="Genomic_DNA"/>
</dbReference>
<keyword evidence="1" id="KW-0175">Coiled coil</keyword>
<evidence type="ECO:0000256" key="2">
    <source>
        <dbReference type="SAM" id="MobiDB-lite"/>
    </source>
</evidence>
<feature type="compositionally biased region" description="Low complexity" evidence="2">
    <location>
        <begin position="126"/>
        <end position="135"/>
    </location>
</feature>
<protein>
    <submittedName>
        <fullName evidence="4">Uncharacterized protein</fullName>
    </submittedName>
</protein>
<proteinExistence type="predicted"/>
<accession>A0A8H7ITU5</accession>
<dbReference type="InterPro" id="IPR027417">
    <property type="entry name" value="P-loop_NTPase"/>
</dbReference>
<evidence type="ECO:0000313" key="5">
    <source>
        <dbReference type="Proteomes" id="UP000651452"/>
    </source>
</evidence>
<gene>
    <name evidence="4" type="ORF">EKO04_011603</name>
</gene>
<name>A0A8H7ITU5_9PLEO</name>
<dbReference type="Proteomes" id="UP000651452">
    <property type="component" value="Unassembled WGS sequence"/>
</dbReference>
<feature type="transmembrane region" description="Helical" evidence="3">
    <location>
        <begin position="160"/>
        <end position="179"/>
    </location>
</feature>
<evidence type="ECO:0000256" key="3">
    <source>
        <dbReference type="SAM" id="Phobius"/>
    </source>
</evidence>
<dbReference type="Gene3D" id="3.40.50.300">
    <property type="entry name" value="P-loop containing nucleotide triphosphate hydrolases"/>
    <property type="match status" value="1"/>
</dbReference>
<feature type="region of interest" description="Disordered" evidence="2">
    <location>
        <begin position="1"/>
        <end position="20"/>
    </location>
</feature>
<keyword evidence="3" id="KW-0812">Transmembrane</keyword>
<evidence type="ECO:0000313" key="4">
    <source>
        <dbReference type="EMBL" id="KAF9690455.1"/>
    </source>
</evidence>